<feature type="compositionally biased region" description="Basic residues" evidence="1">
    <location>
        <begin position="1"/>
        <end position="18"/>
    </location>
</feature>
<dbReference type="EMBL" id="JAIRAU010000001">
    <property type="protein sequence ID" value="MBZ5707852.1"/>
    <property type="molecule type" value="Genomic_DNA"/>
</dbReference>
<dbReference type="RefSeq" id="WP_224189615.1">
    <property type="nucleotide sequence ID" value="NZ_JAIRAU010000001.1"/>
</dbReference>
<comment type="caution">
    <text evidence="2">The sequence shown here is derived from an EMBL/GenBank/DDBJ whole genome shotgun (WGS) entry which is preliminary data.</text>
</comment>
<proteinExistence type="predicted"/>
<feature type="compositionally biased region" description="Acidic residues" evidence="1">
    <location>
        <begin position="44"/>
        <end position="55"/>
    </location>
</feature>
<dbReference type="Proteomes" id="UP001139031">
    <property type="component" value="Unassembled WGS sequence"/>
</dbReference>
<name>A0ABS7TIB5_9BACT</name>
<accession>A0ABS7TIB5</accession>
<evidence type="ECO:0008006" key="4">
    <source>
        <dbReference type="Google" id="ProtNLM"/>
    </source>
</evidence>
<dbReference type="InterPro" id="IPR011990">
    <property type="entry name" value="TPR-like_helical_dom_sf"/>
</dbReference>
<dbReference type="SUPFAM" id="SSF48452">
    <property type="entry name" value="TPR-like"/>
    <property type="match status" value="1"/>
</dbReference>
<dbReference type="Gene3D" id="1.25.40.10">
    <property type="entry name" value="Tetratricopeptide repeat domain"/>
    <property type="match status" value="1"/>
</dbReference>
<gene>
    <name evidence="2" type="ORF">K7C98_01175</name>
</gene>
<evidence type="ECO:0000256" key="1">
    <source>
        <dbReference type="SAM" id="MobiDB-lite"/>
    </source>
</evidence>
<protein>
    <recommendedName>
        <fullName evidence="4">Tetratricopeptide repeat protein</fullName>
    </recommendedName>
</protein>
<keyword evidence="3" id="KW-1185">Reference proteome</keyword>
<sequence>MSQKQHRSAQRRAEKRHRREVERRQARTLARKQNPATKERLDAFEDDDVPSADEETSVHPYLTQRWREREHLLPRALRRLRRGIDRFWTHAEVATLDEDRLLGGLAERGLVVTRADVLSHIARMPAGGSAWRMSRIHWLPAITERVLSAADRDFLGLAAVELWRRLRPDDPPLESLLALVADAEDLRADDDLAGYLENLVRFLAAARDRVDPDAPGEIGGVRLPLGTLRTRMILVAVRLFEQCPELAADAAAVAERWLDLVLTDDDAHDRRIVLSTAAHIYEELGRLQDAERVLRGAVALAPDDLVARKLLALHLHEHAAGDRARLVEALALWDSIRPPPDHSEVDRFTEIRDEIAESLRLHDTPGAGASS</sequence>
<organism evidence="2 3">
    <name type="scientific">Nannocystis pusilla</name>
    <dbReference type="NCBI Taxonomy" id="889268"/>
    <lineage>
        <taxon>Bacteria</taxon>
        <taxon>Pseudomonadati</taxon>
        <taxon>Myxococcota</taxon>
        <taxon>Polyangia</taxon>
        <taxon>Nannocystales</taxon>
        <taxon>Nannocystaceae</taxon>
        <taxon>Nannocystis</taxon>
    </lineage>
</organism>
<evidence type="ECO:0000313" key="3">
    <source>
        <dbReference type="Proteomes" id="UP001139031"/>
    </source>
</evidence>
<evidence type="ECO:0000313" key="2">
    <source>
        <dbReference type="EMBL" id="MBZ5707852.1"/>
    </source>
</evidence>
<feature type="region of interest" description="Disordered" evidence="1">
    <location>
        <begin position="1"/>
        <end position="57"/>
    </location>
</feature>
<reference evidence="2" key="1">
    <citation type="submission" date="2021-08" db="EMBL/GenBank/DDBJ databases">
        <authorList>
            <person name="Stevens D.C."/>
        </authorList>
    </citation>
    <scope>NUCLEOTIDE SEQUENCE</scope>
    <source>
        <strain evidence="2">DSM 53165</strain>
    </source>
</reference>